<dbReference type="EMBL" id="CP080034">
    <property type="protein sequence ID" value="QYC09132.1"/>
    <property type="molecule type" value="Genomic_DNA"/>
</dbReference>
<organism evidence="2 3">
    <name type="scientific">Brevundimonas nasdae</name>
    <dbReference type="NCBI Taxonomy" id="172043"/>
    <lineage>
        <taxon>Bacteria</taxon>
        <taxon>Pseudomonadati</taxon>
        <taxon>Pseudomonadota</taxon>
        <taxon>Alphaproteobacteria</taxon>
        <taxon>Caulobacterales</taxon>
        <taxon>Caulobacteraceae</taxon>
        <taxon>Brevundimonas</taxon>
    </lineage>
</organism>
<gene>
    <name evidence="2" type="ORF">KWG56_10860</name>
</gene>
<evidence type="ECO:0000313" key="2">
    <source>
        <dbReference type="EMBL" id="QYC09132.1"/>
    </source>
</evidence>
<dbReference type="PANTHER" id="PTHR11575:SF24">
    <property type="entry name" value="5'-NUCLEOTIDASE"/>
    <property type="match status" value="1"/>
</dbReference>
<dbReference type="InterPro" id="IPR006179">
    <property type="entry name" value="5_nucleotidase/apyrase"/>
</dbReference>
<dbReference type="RefSeq" id="WP_219354774.1">
    <property type="nucleotide sequence ID" value="NZ_CP080034.1"/>
</dbReference>
<proteinExistence type="predicted"/>
<evidence type="ECO:0000259" key="1">
    <source>
        <dbReference type="Pfam" id="PF00149"/>
    </source>
</evidence>
<dbReference type="PROSITE" id="PS51318">
    <property type="entry name" value="TAT"/>
    <property type="match status" value="1"/>
</dbReference>
<dbReference type="InterPro" id="IPR004843">
    <property type="entry name" value="Calcineurin-like_PHP"/>
</dbReference>
<dbReference type="InterPro" id="IPR006311">
    <property type="entry name" value="TAT_signal"/>
</dbReference>
<name>A0ABX8TDU8_9CAUL</name>
<dbReference type="Pfam" id="PF00149">
    <property type="entry name" value="Metallophos"/>
    <property type="match status" value="1"/>
</dbReference>
<reference evidence="2 3" key="1">
    <citation type="submission" date="2021-07" db="EMBL/GenBank/DDBJ databases">
        <title>Isolation and characterization of bacteria from a gold mining with a capacity of golden bioaccumulation.</title>
        <authorList>
            <person name="Yang X.J."/>
        </authorList>
    </citation>
    <scope>NUCLEOTIDE SEQUENCE [LARGE SCALE GENOMIC DNA]</scope>
    <source>
        <strain evidence="2 3">Au29</strain>
    </source>
</reference>
<sequence length="470" mass="48973">MELNSAVPSFAPLPDRRRLLQGLAVAALAGPVFTRAAHAGSPATDAAPVTGRVLAMSDIHSAYDRLGPLLAALEAEVASQPVAHVIAIDGDSFEHGNVVTVRTDGAIDWAFLAELPKIAPTVFNIGNHDNDITTDLAAVVARLQGLGITVISNIIDTRTGAPYAPAAADVPFGPNRTLRVVGVATNSINTYPAASRADLNIPVPGEWARANLAQAMAGADQVLVMSHAGVSKDREILPLLPDGAHMIGGHNHLLFQHQQGRSQYAHTGSWAAAYTTLTLRADGTAQVTSTPVSATAAPSPRIADLIATTLAATLTPEETAVIGVSPAALSLGDTGRAVAAAMARAAGAQAGFIGHTTLGAGLPDGPVSRYAFDAIVRFDGKLMVAEVTPERLAQLMRRANQDRPIPFADRLGDFVYGATLDSPATSPIRIVTTDWCATNQSEYFGVSDLAFTEVPDLRVKTVATAAIQHR</sequence>
<feature type="domain" description="Calcineurin-like phosphoesterase" evidence="1">
    <location>
        <begin position="52"/>
        <end position="252"/>
    </location>
</feature>
<dbReference type="GeneID" id="94375772"/>
<evidence type="ECO:0000313" key="3">
    <source>
        <dbReference type="Proteomes" id="UP000824334"/>
    </source>
</evidence>
<protein>
    <submittedName>
        <fullName evidence="2">Metallophosphoesterase</fullName>
    </submittedName>
</protein>
<dbReference type="PANTHER" id="PTHR11575">
    <property type="entry name" value="5'-NUCLEOTIDASE-RELATED"/>
    <property type="match status" value="1"/>
</dbReference>
<accession>A0ABX8TDU8</accession>
<dbReference type="Proteomes" id="UP000824334">
    <property type="component" value="Chromosome"/>
</dbReference>
<keyword evidence="3" id="KW-1185">Reference proteome</keyword>